<keyword evidence="2" id="KW-0472">Membrane</keyword>
<feature type="transmembrane region" description="Helical" evidence="2">
    <location>
        <begin position="630"/>
        <end position="650"/>
    </location>
</feature>
<evidence type="ECO:0008006" key="5">
    <source>
        <dbReference type="Google" id="ProtNLM"/>
    </source>
</evidence>
<feature type="region of interest" description="Disordered" evidence="1">
    <location>
        <begin position="231"/>
        <end position="286"/>
    </location>
</feature>
<feature type="transmembrane region" description="Helical" evidence="2">
    <location>
        <begin position="477"/>
        <end position="499"/>
    </location>
</feature>
<dbReference type="EMBL" id="CAJNDS010001846">
    <property type="protein sequence ID" value="CAE7284157.1"/>
    <property type="molecule type" value="Genomic_DNA"/>
</dbReference>
<evidence type="ECO:0000256" key="2">
    <source>
        <dbReference type="SAM" id="Phobius"/>
    </source>
</evidence>
<keyword evidence="2" id="KW-0812">Transmembrane</keyword>
<proteinExistence type="predicted"/>
<evidence type="ECO:0000256" key="1">
    <source>
        <dbReference type="SAM" id="MobiDB-lite"/>
    </source>
</evidence>
<evidence type="ECO:0000313" key="4">
    <source>
        <dbReference type="Proteomes" id="UP000604046"/>
    </source>
</evidence>
<feature type="transmembrane region" description="Helical" evidence="2">
    <location>
        <begin position="375"/>
        <end position="396"/>
    </location>
</feature>
<sequence length="677" mass="71932">MLAAAALTRRTVQTRPCRAVGLTARLAAALVCFVLLCASNGTQWMAARNVQKLSATLKQILATQARASADEVEAERHGAKATEDEAAEARDEAEADRDEVAAEADRAEEDEEKGKAAAEETKAAEEEAEAETESSEVAADETAADTAQAGAAAEGARAGEEEAEADADEAAEAALTFVPFLDVVADTVGTAAAVGLQAAAAADTAEAAELGSESVAERAAEADAQAALVKTRAAEAEASSTEARDSAAAKEAEEAAEGEEADEARAKADEAAKDEDAAKQDASAAAETADAEQSEALAARKFLELVNFAILAAFFALLSLVLAIVPALFLLGKWVVSGLSGIKRTCQQGCELVLGPCRRSAASMSWASRPSVDCLHGFTLALMASGFLFPVVASAVRKLGREELRLGNFKETHKSPAVLLHNFEVLAPTIEHEIGKIVVGSFVVFLWTMLLEVAFMLERLRRTSMPLSRRFCWVVQGAADMACVTGLASAAGSVVVLSWSRSLWLLFSSADTPRCSSISLVLELSIVAALLVEIACRCQWAPPCEEMPREPREQERGKAPGIMGFLKFLMGFLADSALVLLQGAVSAVEGAMTLSSGWMLCSLVMFAVCVWKLALPYALPRVKAVVSQQWRWLLSAIVLLELVDLAYIIIRLRLWHRRGVRGDRQGRQGAREALLPE</sequence>
<feature type="compositionally biased region" description="Low complexity" evidence="1">
    <location>
        <begin position="144"/>
        <end position="156"/>
    </location>
</feature>
<feature type="region of interest" description="Disordered" evidence="1">
    <location>
        <begin position="68"/>
        <end position="169"/>
    </location>
</feature>
<feature type="transmembrane region" description="Helical" evidence="2">
    <location>
        <begin position="437"/>
        <end position="457"/>
    </location>
</feature>
<gene>
    <name evidence="3" type="ORF">SNAT2548_LOCUS15048</name>
</gene>
<feature type="transmembrane region" description="Helical" evidence="2">
    <location>
        <begin position="562"/>
        <end position="585"/>
    </location>
</feature>
<evidence type="ECO:0000313" key="3">
    <source>
        <dbReference type="EMBL" id="CAE7284157.1"/>
    </source>
</evidence>
<dbReference type="Proteomes" id="UP000604046">
    <property type="component" value="Unassembled WGS sequence"/>
</dbReference>
<keyword evidence="2" id="KW-1133">Transmembrane helix</keyword>
<dbReference type="AlphaFoldDB" id="A0A812N1I5"/>
<organism evidence="3 4">
    <name type="scientific">Symbiodinium natans</name>
    <dbReference type="NCBI Taxonomy" id="878477"/>
    <lineage>
        <taxon>Eukaryota</taxon>
        <taxon>Sar</taxon>
        <taxon>Alveolata</taxon>
        <taxon>Dinophyceae</taxon>
        <taxon>Suessiales</taxon>
        <taxon>Symbiodiniaceae</taxon>
        <taxon>Symbiodinium</taxon>
    </lineage>
</organism>
<protein>
    <recommendedName>
        <fullName evidence="5">Transmembrane protein</fullName>
    </recommendedName>
</protein>
<name>A0A812N1I5_9DINO</name>
<feature type="transmembrane region" description="Helical" evidence="2">
    <location>
        <begin position="305"/>
        <end position="331"/>
    </location>
</feature>
<feature type="compositionally biased region" description="Basic and acidic residues" evidence="1">
    <location>
        <begin position="74"/>
        <end position="105"/>
    </location>
</feature>
<comment type="caution">
    <text evidence="3">The sequence shown here is derived from an EMBL/GenBank/DDBJ whole genome shotgun (WGS) entry which is preliminary data.</text>
</comment>
<feature type="compositionally biased region" description="Basic and acidic residues" evidence="1">
    <location>
        <begin position="112"/>
        <end position="125"/>
    </location>
</feature>
<feature type="compositionally biased region" description="Basic and acidic residues" evidence="1">
    <location>
        <begin position="263"/>
        <end position="279"/>
    </location>
</feature>
<feature type="transmembrane region" description="Helical" evidence="2">
    <location>
        <begin position="20"/>
        <end position="38"/>
    </location>
</feature>
<keyword evidence="4" id="KW-1185">Reference proteome</keyword>
<reference evidence="3" key="1">
    <citation type="submission" date="2021-02" db="EMBL/GenBank/DDBJ databases">
        <authorList>
            <person name="Dougan E. K."/>
            <person name="Rhodes N."/>
            <person name="Thang M."/>
            <person name="Chan C."/>
        </authorList>
    </citation>
    <scope>NUCLEOTIDE SEQUENCE</scope>
</reference>
<feature type="compositionally biased region" description="Acidic residues" evidence="1">
    <location>
        <begin position="126"/>
        <end position="143"/>
    </location>
</feature>
<accession>A0A812N1I5</accession>
<feature type="transmembrane region" description="Helical" evidence="2">
    <location>
        <begin position="597"/>
        <end position="618"/>
    </location>
</feature>
<feature type="compositionally biased region" description="Basic and acidic residues" evidence="1">
    <location>
        <begin position="242"/>
        <end position="253"/>
    </location>
</feature>